<evidence type="ECO:0000313" key="3">
    <source>
        <dbReference type="Proteomes" id="UP001164929"/>
    </source>
</evidence>
<organism evidence="2 3">
    <name type="scientific">Populus alba x Populus x berolinensis</name>
    <dbReference type="NCBI Taxonomy" id="444605"/>
    <lineage>
        <taxon>Eukaryota</taxon>
        <taxon>Viridiplantae</taxon>
        <taxon>Streptophyta</taxon>
        <taxon>Embryophyta</taxon>
        <taxon>Tracheophyta</taxon>
        <taxon>Spermatophyta</taxon>
        <taxon>Magnoliopsida</taxon>
        <taxon>eudicotyledons</taxon>
        <taxon>Gunneridae</taxon>
        <taxon>Pentapetalae</taxon>
        <taxon>rosids</taxon>
        <taxon>fabids</taxon>
        <taxon>Malpighiales</taxon>
        <taxon>Salicaceae</taxon>
        <taxon>Saliceae</taxon>
        <taxon>Populus</taxon>
    </lineage>
</organism>
<dbReference type="EMBL" id="JAQIZT010000007">
    <property type="protein sequence ID" value="KAJ6989799.1"/>
    <property type="molecule type" value="Genomic_DNA"/>
</dbReference>
<comment type="caution">
    <text evidence="2">The sequence shown here is derived from an EMBL/GenBank/DDBJ whole genome shotgun (WGS) entry which is preliminary data.</text>
</comment>
<protein>
    <submittedName>
        <fullName evidence="2">Uncharacterized protein</fullName>
    </submittedName>
</protein>
<sequence>MGSAWDTPLGDPEGLRSDANNQSKTPEGSFLRVPSTWLSKAPQHGQFIERIVHSKE</sequence>
<gene>
    <name evidence="2" type="ORF">NC653_018335</name>
</gene>
<proteinExistence type="predicted"/>
<keyword evidence="3" id="KW-1185">Reference proteome</keyword>
<dbReference type="Proteomes" id="UP001164929">
    <property type="component" value="Chromosome 7"/>
</dbReference>
<accession>A0AAD6QGB2</accession>
<feature type="region of interest" description="Disordered" evidence="1">
    <location>
        <begin position="1"/>
        <end position="34"/>
    </location>
</feature>
<evidence type="ECO:0000256" key="1">
    <source>
        <dbReference type="SAM" id="MobiDB-lite"/>
    </source>
</evidence>
<reference evidence="2" key="1">
    <citation type="journal article" date="2023" name="Mol. Ecol. Resour.">
        <title>Chromosome-level genome assembly of a triploid poplar Populus alba 'Berolinensis'.</title>
        <authorList>
            <person name="Chen S."/>
            <person name="Yu Y."/>
            <person name="Wang X."/>
            <person name="Wang S."/>
            <person name="Zhang T."/>
            <person name="Zhou Y."/>
            <person name="He R."/>
            <person name="Meng N."/>
            <person name="Wang Y."/>
            <person name="Liu W."/>
            <person name="Liu Z."/>
            <person name="Liu J."/>
            <person name="Guo Q."/>
            <person name="Huang H."/>
            <person name="Sederoff R.R."/>
            <person name="Wang G."/>
            <person name="Qu G."/>
            <person name="Chen S."/>
        </authorList>
    </citation>
    <scope>NUCLEOTIDE SEQUENCE</scope>
    <source>
        <strain evidence="2">SC-2020</strain>
    </source>
</reference>
<name>A0AAD6QGB2_9ROSI</name>
<dbReference type="AlphaFoldDB" id="A0AAD6QGB2"/>
<evidence type="ECO:0000313" key="2">
    <source>
        <dbReference type="EMBL" id="KAJ6989799.1"/>
    </source>
</evidence>